<protein>
    <submittedName>
        <fullName evidence="7">Na(+)/H(+) antiporter subunit E</fullName>
    </submittedName>
</protein>
<evidence type="ECO:0000256" key="6">
    <source>
        <dbReference type="ARBA" id="ARBA00023136"/>
    </source>
</evidence>
<sequence length="111" mass="12479">MKLLRRIRAALMLLAVFLWDLVVASLGVARIVLSPRIDTAPAIIVVPVELEQPWAVALAAYFASLTPGSTCLHVSDDRHLLYVHVLHTADAAAWTARFKRHFVRWIRELEA</sequence>
<dbReference type="STRING" id="1572751.PK98_02640"/>
<evidence type="ECO:0000256" key="4">
    <source>
        <dbReference type="ARBA" id="ARBA00022692"/>
    </source>
</evidence>
<dbReference type="Pfam" id="PF01899">
    <property type="entry name" value="MNHE"/>
    <property type="match status" value="1"/>
</dbReference>
<dbReference type="PANTHER" id="PTHR34584:SF1">
    <property type="entry name" value="NA(+)_H(+) ANTIPORTER SUBUNIT E1"/>
    <property type="match status" value="1"/>
</dbReference>
<evidence type="ECO:0000313" key="7">
    <source>
        <dbReference type="EMBL" id="KHL25583.1"/>
    </source>
</evidence>
<dbReference type="RefSeq" id="WP_039094072.1">
    <property type="nucleotide sequence ID" value="NZ_JTDN01000001.1"/>
</dbReference>
<dbReference type="Proteomes" id="UP000030988">
    <property type="component" value="Unassembled WGS sequence"/>
</dbReference>
<dbReference type="GO" id="GO:0008324">
    <property type="term" value="F:monoatomic cation transmembrane transporter activity"/>
    <property type="evidence" value="ECO:0007669"/>
    <property type="project" value="InterPro"/>
</dbReference>
<keyword evidence="8" id="KW-1185">Reference proteome</keyword>
<comment type="similarity">
    <text evidence="2">Belongs to the CPA3 antiporters (TC 2.A.63) subunit E family.</text>
</comment>
<evidence type="ECO:0000256" key="5">
    <source>
        <dbReference type="ARBA" id="ARBA00022989"/>
    </source>
</evidence>
<name>A0A0B2BVC4_9SPHN</name>
<evidence type="ECO:0000256" key="1">
    <source>
        <dbReference type="ARBA" id="ARBA00004651"/>
    </source>
</evidence>
<keyword evidence="6" id="KW-0472">Membrane</keyword>
<evidence type="ECO:0000256" key="3">
    <source>
        <dbReference type="ARBA" id="ARBA00022475"/>
    </source>
</evidence>
<dbReference type="EMBL" id="JTDN01000001">
    <property type="protein sequence ID" value="KHL25583.1"/>
    <property type="molecule type" value="Genomic_DNA"/>
</dbReference>
<comment type="subcellular location">
    <subcellularLocation>
        <location evidence="1">Cell membrane</location>
        <topology evidence="1">Multi-pass membrane protein</topology>
    </subcellularLocation>
</comment>
<dbReference type="PANTHER" id="PTHR34584">
    <property type="entry name" value="NA(+)/H(+) ANTIPORTER SUBUNIT E1"/>
    <property type="match status" value="1"/>
</dbReference>
<dbReference type="GO" id="GO:0005886">
    <property type="term" value="C:plasma membrane"/>
    <property type="evidence" value="ECO:0007669"/>
    <property type="project" value="UniProtKB-SubCell"/>
</dbReference>
<accession>A0A0B2BVC4</accession>
<reference evidence="7 8" key="1">
    <citation type="submission" date="2014-11" db="EMBL/GenBank/DDBJ databases">
        <title>Draft genome sequence of Kirrobacter mercurialis.</title>
        <authorList>
            <person name="Coil D.A."/>
            <person name="Eisen J.A."/>
        </authorList>
    </citation>
    <scope>NUCLEOTIDE SEQUENCE [LARGE SCALE GENOMIC DNA]</scope>
    <source>
        <strain evidence="7 8">Coronado</strain>
    </source>
</reference>
<dbReference type="AlphaFoldDB" id="A0A0B2BVC4"/>
<comment type="caution">
    <text evidence="7">The sequence shown here is derived from an EMBL/GenBank/DDBJ whole genome shotgun (WGS) entry which is preliminary data.</text>
</comment>
<organism evidence="7 8">
    <name type="scientific">Croceibacterium mercuriale</name>
    <dbReference type="NCBI Taxonomy" id="1572751"/>
    <lineage>
        <taxon>Bacteria</taxon>
        <taxon>Pseudomonadati</taxon>
        <taxon>Pseudomonadota</taxon>
        <taxon>Alphaproteobacteria</taxon>
        <taxon>Sphingomonadales</taxon>
        <taxon>Erythrobacteraceae</taxon>
        <taxon>Croceibacterium</taxon>
    </lineage>
</organism>
<dbReference type="OrthoDB" id="9807187at2"/>
<keyword evidence="3" id="KW-1003">Cell membrane</keyword>
<dbReference type="InterPro" id="IPR002758">
    <property type="entry name" value="Cation_antiport_E"/>
</dbReference>
<keyword evidence="5" id="KW-1133">Transmembrane helix</keyword>
<keyword evidence="4" id="KW-0812">Transmembrane</keyword>
<proteinExistence type="inferred from homology"/>
<evidence type="ECO:0000313" key="8">
    <source>
        <dbReference type="Proteomes" id="UP000030988"/>
    </source>
</evidence>
<evidence type="ECO:0000256" key="2">
    <source>
        <dbReference type="ARBA" id="ARBA00006228"/>
    </source>
</evidence>
<gene>
    <name evidence="7" type="ORF">PK98_02640</name>
</gene>